<reference evidence="10 11" key="1">
    <citation type="submission" date="2015-07" db="EMBL/GenBank/DDBJ databases">
        <title>A draft genome sequence of Mycobacterium wolinskyi.</title>
        <authorList>
            <person name="de Man T.J."/>
            <person name="Perry K.A."/>
            <person name="Coulliette A.D."/>
            <person name="Jensen B."/>
            <person name="Toney N.C."/>
            <person name="Limbago B.M."/>
            <person name="Noble-Wang J."/>
        </authorList>
    </citation>
    <scope>NUCLEOTIDE SEQUENCE [LARGE SCALE GENOMIC DNA]</scope>
    <source>
        <strain evidence="10 11">CDC_01</strain>
    </source>
</reference>
<dbReference type="PATRIC" id="fig|59750.3.peg.3491"/>
<protein>
    <recommendedName>
        <fullName evidence="8">Fructose-bisphosphate aldolase class 1</fullName>
        <ecNumber evidence="4">4.1.2.13</ecNumber>
    </recommendedName>
    <alternativeName>
        <fullName evidence="9">Fructose-bisphosphate aldolase class I</fullName>
    </alternativeName>
</protein>
<evidence type="ECO:0000256" key="9">
    <source>
        <dbReference type="ARBA" id="ARBA00029799"/>
    </source>
</evidence>
<dbReference type="CDD" id="cd00949">
    <property type="entry name" value="FBP_aldolase_I_bact"/>
    <property type="match status" value="1"/>
</dbReference>
<evidence type="ECO:0000256" key="5">
    <source>
        <dbReference type="ARBA" id="ARBA00023152"/>
    </source>
</evidence>
<dbReference type="GO" id="GO:0004332">
    <property type="term" value="F:fructose-bisphosphate aldolase activity"/>
    <property type="evidence" value="ECO:0007669"/>
    <property type="project" value="UniProtKB-EC"/>
</dbReference>
<comment type="catalytic activity">
    <reaction evidence="1">
        <text>beta-D-fructose 1,6-bisphosphate = D-glyceraldehyde 3-phosphate + dihydroxyacetone phosphate</text>
        <dbReference type="Rhea" id="RHEA:14729"/>
        <dbReference type="ChEBI" id="CHEBI:32966"/>
        <dbReference type="ChEBI" id="CHEBI:57642"/>
        <dbReference type="ChEBI" id="CHEBI:59776"/>
        <dbReference type="EC" id="4.1.2.13"/>
    </reaction>
</comment>
<dbReference type="Gene3D" id="3.20.20.70">
    <property type="entry name" value="Aldolase class I"/>
    <property type="match status" value="1"/>
</dbReference>
<dbReference type="EC" id="4.1.2.13" evidence="4"/>
<sequence>MTNQVNQQQADKMTSGKGFVAALDQSGGSTPKALRLYGVEESAYSSEDEMFDLIHQMRSRIITSPAFTGERVLAAILFEQTMDRSIEGKPSATFLWEDKGVVPLLKIDKGLAEAADGVQLMKPMPALDDLLARGVKNGIFGTKERSVIGAANPTGVAAAVAQQFEVAKQVLSHGLIPIIEPEVTISISDKAEAEDLLKAEIAKNLDALPDGQQVMLKLTLPTVANHYKSLVDHPKVMRVVALSGGYSRDEANALLAQNSGVIASFSRALTEGLSAQQSDDEFNSTLDKSIQSIYDASIAG</sequence>
<dbReference type="RefSeq" id="WP_067855838.1">
    <property type="nucleotide sequence ID" value="NZ_JBJZOV010000017.1"/>
</dbReference>
<dbReference type="Proteomes" id="UP000070612">
    <property type="component" value="Unassembled WGS sequence"/>
</dbReference>
<dbReference type="InterPro" id="IPR000741">
    <property type="entry name" value="FBA_I"/>
</dbReference>
<evidence type="ECO:0000256" key="7">
    <source>
        <dbReference type="ARBA" id="ARBA00023270"/>
    </source>
</evidence>
<evidence type="ECO:0000256" key="1">
    <source>
        <dbReference type="ARBA" id="ARBA00000441"/>
    </source>
</evidence>
<name>A0A132PFF4_9MYCO</name>
<evidence type="ECO:0000256" key="4">
    <source>
        <dbReference type="ARBA" id="ARBA00013068"/>
    </source>
</evidence>
<dbReference type="STRING" id="59750.AWC31_10625"/>
<organism evidence="10 11">
    <name type="scientific">Mycolicibacterium wolinskyi</name>
    <dbReference type="NCBI Taxonomy" id="59750"/>
    <lineage>
        <taxon>Bacteria</taxon>
        <taxon>Bacillati</taxon>
        <taxon>Actinomycetota</taxon>
        <taxon>Actinomycetes</taxon>
        <taxon>Mycobacteriales</taxon>
        <taxon>Mycobacteriaceae</taxon>
        <taxon>Mycolicibacterium</taxon>
    </lineage>
</organism>
<evidence type="ECO:0000256" key="6">
    <source>
        <dbReference type="ARBA" id="ARBA00023239"/>
    </source>
</evidence>
<proteinExistence type="inferred from homology"/>
<dbReference type="NCBIfam" id="NF003784">
    <property type="entry name" value="PRK05377.1"/>
    <property type="match status" value="1"/>
</dbReference>
<accession>A0A132PFF4</accession>
<comment type="similarity">
    <text evidence="3">Belongs to the class I fructose-bisphosphate aldolase family.</text>
</comment>
<comment type="pathway">
    <text evidence="2">Carbohydrate degradation; glycolysis; D-glyceraldehyde 3-phosphate and glycerone phosphate from D-glucose: step 4/4.</text>
</comment>
<dbReference type="AlphaFoldDB" id="A0A132PFF4"/>
<evidence type="ECO:0000313" key="10">
    <source>
        <dbReference type="EMBL" id="KWX20937.1"/>
    </source>
</evidence>
<comment type="caution">
    <text evidence="10">The sequence shown here is derived from an EMBL/GenBank/DDBJ whole genome shotgun (WGS) entry which is preliminary data.</text>
</comment>
<dbReference type="EMBL" id="LGTW01000023">
    <property type="protein sequence ID" value="KWX20937.1"/>
    <property type="molecule type" value="Genomic_DNA"/>
</dbReference>
<evidence type="ECO:0000313" key="11">
    <source>
        <dbReference type="Proteomes" id="UP000070612"/>
    </source>
</evidence>
<dbReference type="UniPathway" id="UPA00109">
    <property type="reaction ID" value="UER00183"/>
</dbReference>
<dbReference type="InterPro" id="IPR023014">
    <property type="entry name" value="FBA_I_Gram+-type"/>
</dbReference>
<keyword evidence="11" id="KW-1185">Reference proteome</keyword>
<dbReference type="InterPro" id="IPR013785">
    <property type="entry name" value="Aldolase_TIM"/>
</dbReference>
<dbReference type="PANTHER" id="PTHR11627">
    <property type="entry name" value="FRUCTOSE-BISPHOSPHATE ALDOLASE"/>
    <property type="match status" value="1"/>
</dbReference>
<dbReference type="Pfam" id="PF00274">
    <property type="entry name" value="Glycolytic"/>
    <property type="match status" value="1"/>
</dbReference>
<dbReference type="SUPFAM" id="SSF51569">
    <property type="entry name" value="Aldolase"/>
    <property type="match status" value="1"/>
</dbReference>
<keyword evidence="5" id="KW-0324">Glycolysis</keyword>
<evidence type="ECO:0000256" key="3">
    <source>
        <dbReference type="ARBA" id="ARBA00010387"/>
    </source>
</evidence>
<evidence type="ECO:0000256" key="8">
    <source>
        <dbReference type="ARBA" id="ARBA00029565"/>
    </source>
</evidence>
<dbReference type="GO" id="GO:0006096">
    <property type="term" value="P:glycolytic process"/>
    <property type="evidence" value="ECO:0007669"/>
    <property type="project" value="UniProtKB-UniPathway"/>
</dbReference>
<evidence type="ECO:0000256" key="2">
    <source>
        <dbReference type="ARBA" id="ARBA00004714"/>
    </source>
</evidence>
<gene>
    <name evidence="10" type="ORF">AFM11_28080</name>
</gene>
<keyword evidence="6 10" id="KW-0456">Lyase</keyword>
<keyword evidence="7" id="KW-0704">Schiff base</keyword>